<dbReference type="CDD" id="cd06320">
    <property type="entry name" value="PBP1_allose_binding"/>
    <property type="match status" value="1"/>
</dbReference>
<dbReference type="InterPro" id="IPR025997">
    <property type="entry name" value="SBP_2_dom"/>
</dbReference>
<dbReference type="SUPFAM" id="SSF53822">
    <property type="entry name" value="Periplasmic binding protein-like I"/>
    <property type="match status" value="1"/>
</dbReference>
<evidence type="ECO:0000256" key="1">
    <source>
        <dbReference type="ARBA" id="ARBA00004196"/>
    </source>
</evidence>
<comment type="similarity">
    <text evidence="2">Belongs to the bacterial solute-binding protein 2 family.</text>
</comment>
<dbReference type="KEGG" id="ngg:RG540_PA02720"/>
<dbReference type="GO" id="GO:0030246">
    <property type="term" value="F:carbohydrate binding"/>
    <property type="evidence" value="ECO:0007669"/>
    <property type="project" value="UniProtKB-ARBA"/>
</dbReference>
<comment type="subcellular location">
    <subcellularLocation>
        <location evidence="1">Cell envelope</location>
    </subcellularLocation>
</comment>
<dbReference type="InterPro" id="IPR028082">
    <property type="entry name" value="Peripla_BP_I"/>
</dbReference>
<organism evidence="6 7">
    <name type="scientific">Neorhizobium galegae bv. orientalis str. HAMBI 540</name>
    <dbReference type="NCBI Taxonomy" id="1028800"/>
    <lineage>
        <taxon>Bacteria</taxon>
        <taxon>Pseudomonadati</taxon>
        <taxon>Pseudomonadota</taxon>
        <taxon>Alphaproteobacteria</taxon>
        <taxon>Hyphomicrobiales</taxon>
        <taxon>Rhizobiaceae</taxon>
        <taxon>Rhizobium/Agrobacterium group</taxon>
        <taxon>Neorhizobium</taxon>
    </lineage>
</organism>
<dbReference type="eggNOG" id="COG1879">
    <property type="taxonomic scope" value="Bacteria"/>
</dbReference>
<proteinExistence type="inferred from homology"/>
<name>A0A068T0G3_NEOGA</name>
<dbReference type="RefSeq" id="WP_041366259.1">
    <property type="nucleotide sequence ID" value="NZ_HG938354.1"/>
</dbReference>
<keyword evidence="6" id="KW-0614">Plasmid</keyword>
<dbReference type="GeneID" id="24260380"/>
<keyword evidence="3 4" id="KW-0732">Signal</keyword>
<dbReference type="Gene3D" id="3.40.50.2300">
    <property type="match status" value="2"/>
</dbReference>
<geneLocation type="plasmid" evidence="7">
    <name>II</name>
</geneLocation>
<protein>
    <submittedName>
        <fullName evidence="6">D-allose-binding periplasmic protein</fullName>
    </submittedName>
</protein>
<feature type="domain" description="Periplasmic binding protein" evidence="5">
    <location>
        <begin position="63"/>
        <end position="315"/>
    </location>
</feature>
<evidence type="ECO:0000259" key="5">
    <source>
        <dbReference type="Pfam" id="PF13407"/>
    </source>
</evidence>
<dbReference type="AlphaFoldDB" id="A0A068T0G3"/>
<dbReference type="HOGENOM" id="CLU_037628_3_2_5"/>
<feature type="signal peptide" evidence="4">
    <location>
        <begin position="1"/>
        <end position="24"/>
    </location>
</feature>
<dbReference type="OrthoDB" id="4827464at2"/>
<evidence type="ECO:0000313" key="6">
    <source>
        <dbReference type="EMBL" id="CDN50950.1"/>
    </source>
</evidence>
<dbReference type="GO" id="GO:0030313">
    <property type="term" value="C:cell envelope"/>
    <property type="evidence" value="ECO:0007669"/>
    <property type="project" value="UniProtKB-SubCell"/>
</dbReference>
<feature type="chain" id="PRO_5001653550" evidence="4">
    <location>
        <begin position="25"/>
        <end position="354"/>
    </location>
</feature>
<evidence type="ECO:0000313" key="7">
    <source>
        <dbReference type="Proteomes" id="UP000028181"/>
    </source>
</evidence>
<dbReference type="Pfam" id="PF13407">
    <property type="entry name" value="Peripla_BP_4"/>
    <property type="match status" value="1"/>
</dbReference>
<evidence type="ECO:0000256" key="4">
    <source>
        <dbReference type="SAM" id="SignalP"/>
    </source>
</evidence>
<gene>
    <name evidence="6" type="ORF">RG540_PA02720</name>
</gene>
<dbReference type="EMBL" id="HG938354">
    <property type="protein sequence ID" value="CDN50950.1"/>
    <property type="molecule type" value="Genomic_DNA"/>
</dbReference>
<dbReference type="PATRIC" id="fig|1028800.3.peg.4885"/>
<evidence type="ECO:0000256" key="3">
    <source>
        <dbReference type="ARBA" id="ARBA00022729"/>
    </source>
</evidence>
<keyword evidence="7" id="KW-1185">Reference proteome</keyword>
<dbReference type="PANTHER" id="PTHR46847">
    <property type="entry name" value="D-ALLOSE-BINDING PERIPLASMIC PROTEIN-RELATED"/>
    <property type="match status" value="1"/>
</dbReference>
<dbReference type="Proteomes" id="UP000028181">
    <property type="component" value="Plasmid pHAMBI540a"/>
</dbReference>
<accession>A0A068T0G3</accession>
<reference evidence="7" key="1">
    <citation type="journal article" date="2014" name="BMC Genomics">
        <title>Genome sequencing of two Neorhizobium galegae strains reveals a noeT gene responsible for the unusual acetylation of the nodulation factors.</title>
        <authorList>
            <person name="Osterman J."/>
            <person name="Marsh J."/>
            <person name="Laine P.K."/>
            <person name="Zeng Z."/>
            <person name="Alatalo E."/>
            <person name="Sullivan J.T."/>
            <person name="Young J.P."/>
            <person name="Thomas-Oates J."/>
            <person name="Paulin L."/>
            <person name="Lindstrom K."/>
        </authorList>
    </citation>
    <scope>NUCLEOTIDE SEQUENCE [LARGE SCALE GENOMIC DNA]</scope>
    <source>
        <strain evidence="7">HAMBI 540</strain>
    </source>
</reference>
<dbReference type="PANTHER" id="PTHR46847:SF1">
    <property type="entry name" value="D-ALLOSE-BINDING PERIPLASMIC PROTEIN-RELATED"/>
    <property type="match status" value="1"/>
</dbReference>
<evidence type="ECO:0000256" key="2">
    <source>
        <dbReference type="ARBA" id="ARBA00007639"/>
    </source>
</evidence>
<sequence length="354" mass="37425">MKTFMKTTLAAGVAASFLFSAAVAQDLAPLNSDTEKNRMDWSELEAKLGPFPKLPEGTKAGAVSKTLTNEYWRSLGEGYASFGKKVHVPVVYQAAQSEGDQLGQLTIAEGMITQGYNVLLVSPQTDANLQPVIEQAKAAKIPVVNVNDAVIPQAEHYVGNVQRDNGVRVAKWFIKNRPQGGKVAIVEGQAGVYAAVQRTDGFKSTISEGGKFKVVASVPGNWDRQTSYDAATNILNQHPDLVGFYANNDGMALGIVEAVKAAGLAGKVAVFGTDGISDAYSSIKAGELTGTVDSFPVLTGEVALETALRLVAGQKLPRVVATPQALITADNLSRYQGANVDVRAVLMEDAKAAK</sequence>